<reference evidence="2" key="3">
    <citation type="submission" date="2020-01" db="EMBL/GenBank/DDBJ databases">
        <authorList>
            <person name="Korhonen P.K.K."/>
            <person name="Guangxu M.G."/>
            <person name="Wang T.W."/>
            <person name="Stroehlein A.J.S."/>
            <person name="Young N.D."/>
            <person name="Ang C.-S.A."/>
            <person name="Fernando D.W.F."/>
            <person name="Lu H.L."/>
            <person name="Taylor S.T."/>
            <person name="Ehtesham M.E.M."/>
            <person name="Najaraj S.H.N."/>
            <person name="Harsha G.H.G."/>
            <person name="Madugundu A.M."/>
            <person name="Renuse S.R."/>
            <person name="Holt D.H."/>
            <person name="Pandey A.P."/>
            <person name="Papenfuss A.P."/>
            <person name="Gasser R.B.G."/>
            <person name="Fischer K.F."/>
        </authorList>
    </citation>
    <scope>NUCLEOTIDE SEQUENCE</scope>
    <source>
        <strain evidence="2">SSS_KF_BRIS2020</strain>
    </source>
</reference>
<dbReference type="AlphaFoldDB" id="A0A132AJK3"/>
<sequence>MSKFIRNEIKRPINDENEYMPVTKKLNSLTIDASDPFSNRSMNQNEDDSNDSGFIQQSNLNEFEGNQDQFTDTDDPTLISYLYRQYDPMLKENQNPIYYEINRILFEAHQMRLMRNHNHDHNHSHQYNNHSTHTLRQEQYHNR</sequence>
<dbReference type="OrthoDB" id="6513953at2759"/>
<protein>
    <submittedName>
        <fullName evidence="3 4">Uncharacterized protein</fullName>
    </submittedName>
</protein>
<evidence type="ECO:0000313" key="2">
    <source>
        <dbReference type="EMBL" id="KAF7490008.1"/>
    </source>
</evidence>
<reference evidence="4" key="4">
    <citation type="submission" date="2022-06" db="UniProtKB">
        <authorList>
            <consortium name="EnsemblMetazoa"/>
        </authorList>
    </citation>
    <scope>IDENTIFICATION</scope>
</reference>
<dbReference type="VEuPathDB" id="VectorBase:SSCA006368"/>
<gene>
    <name evidence="3" type="ORF">QR98_0097340</name>
    <name evidence="2" type="ORF">SSS_8264</name>
</gene>
<accession>A0A132AJK3</accession>
<dbReference type="Proteomes" id="UP000616769">
    <property type="component" value="Unassembled WGS sequence"/>
</dbReference>
<reference evidence="5" key="2">
    <citation type="journal article" date="2020" name="PLoS Negl. Trop. Dis.">
        <title>High-quality nuclear genome for Sarcoptes scabiei-A critical resource for a neglected parasite.</title>
        <authorList>
            <person name="Korhonen P.K."/>
            <person name="Gasser R.B."/>
            <person name="Ma G."/>
            <person name="Wang T."/>
            <person name="Stroehlein A.J."/>
            <person name="Young N.D."/>
            <person name="Ang C.S."/>
            <person name="Fernando D.D."/>
            <person name="Lu H.C."/>
            <person name="Taylor S."/>
            <person name="Reynolds S.L."/>
            <person name="Mofiz E."/>
            <person name="Najaraj S.H."/>
            <person name="Gowda H."/>
            <person name="Madugundu A."/>
            <person name="Renuse S."/>
            <person name="Holt D."/>
            <person name="Pandey A."/>
            <person name="Papenfuss A.T."/>
            <person name="Fischer K."/>
        </authorList>
    </citation>
    <scope>NUCLEOTIDE SEQUENCE [LARGE SCALE GENOMIC DNA]</scope>
</reference>
<keyword evidence="5" id="KW-1185">Reference proteome</keyword>
<feature type="compositionally biased region" description="Polar residues" evidence="1">
    <location>
        <begin position="51"/>
        <end position="70"/>
    </location>
</feature>
<dbReference type="Proteomes" id="UP000070412">
    <property type="component" value="Unassembled WGS sequence"/>
</dbReference>
<evidence type="ECO:0000256" key="1">
    <source>
        <dbReference type="SAM" id="MobiDB-lite"/>
    </source>
</evidence>
<dbReference type="EMBL" id="JXLN01016609">
    <property type="protein sequence ID" value="KPM11166.1"/>
    <property type="molecule type" value="Genomic_DNA"/>
</dbReference>
<evidence type="ECO:0000313" key="6">
    <source>
        <dbReference type="Proteomes" id="UP000616769"/>
    </source>
</evidence>
<name>A0A132AJK3_SARSC</name>
<evidence type="ECO:0000313" key="4">
    <source>
        <dbReference type="EnsemblMetazoa" id="KAF7490008.1"/>
    </source>
</evidence>
<dbReference type="OMA" id="DENEYMP"/>
<feature type="compositionally biased region" description="Polar residues" evidence="1">
    <location>
        <begin position="33"/>
        <end position="44"/>
    </location>
</feature>
<evidence type="ECO:0000313" key="5">
    <source>
        <dbReference type="Proteomes" id="UP000070412"/>
    </source>
</evidence>
<evidence type="ECO:0000313" key="3">
    <source>
        <dbReference type="EMBL" id="KPM11166.1"/>
    </source>
</evidence>
<feature type="region of interest" description="Disordered" evidence="1">
    <location>
        <begin position="119"/>
        <end position="143"/>
    </location>
</feature>
<reference evidence="3 6" key="1">
    <citation type="journal article" date="2015" name="Parasit. Vectors">
        <title>Draft genome of the scabies mite.</title>
        <authorList>
            <person name="Rider S.D.Jr."/>
            <person name="Morgan M.S."/>
            <person name="Arlian L.G."/>
        </authorList>
    </citation>
    <scope>NUCLEOTIDE SEQUENCE [LARGE SCALE GENOMIC DNA]</scope>
    <source>
        <strain evidence="3">Arlian Lab</strain>
    </source>
</reference>
<proteinExistence type="predicted"/>
<feature type="region of interest" description="Disordered" evidence="1">
    <location>
        <begin position="33"/>
        <end position="74"/>
    </location>
</feature>
<dbReference type="EMBL" id="WVUK01000063">
    <property type="protein sequence ID" value="KAF7490008.1"/>
    <property type="molecule type" value="Genomic_DNA"/>
</dbReference>
<dbReference type="EnsemblMetazoa" id="SSS_8264s_mrna">
    <property type="protein sequence ID" value="KAF7490008.1"/>
    <property type="gene ID" value="SSS_8264"/>
</dbReference>
<organism evidence="3 6">
    <name type="scientific">Sarcoptes scabiei</name>
    <name type="common">Itch mite</name>
    <name type="synonym">Acarus scabiei</name>
    <dbReference type="NCBI Taxonomy" id="52283"/>
    <lineage>
        <taxon>Eukaryota</taxon>
        <taxon>Metazoa</taxon>
        <taxon>Ecdysozoa</taxon>
        <taxon>Arthropoda</taxon>
        <taxon>Chelicerata</taxon>
        <taxon>Arachnida</taxon>
        <taxon>Acari</taxon>
        <taxon>Acariformes</taxon>
        <taxon>Sarcoptiformes</taxon>
        <taxon>Astigmata</taxon>
        <taxon>Psoroptidia</taxon>
        <taxon>Sarcoptoidea</taxon>
        <taxon>Sarcoptidae</taxon>
        <taxon>Sarcoptinae</taxon>
        <taxon>Sarcoptes</taxon>
    </lineage>
</organism>
<feature type="compositionally biased region" description="Polar residues" evidence="1">
    <location>
        <begin position="125"/>
        <end position="134"/>
    </location>
</feature>